<dbReference type="Proteomes" id="UP000439591">
    <property type="component" value="Unassembled WGS sequence"/>
</dbReference>
<dbReference type="GO" id="GO:0006633">
    <property type="term" value="P:fatty acid biosynthetic process"/>
    <property type="evidence" value="ECO:0007669"/>
    <property type="project" value="UniProtKB-UniPathway"/>
</dbReference>
<dbReference type="Pfam" id="PF02801">
    <property type="entry name" value="Ketoacyl-synt_C"/>
    <property type="match status" value="1"/>
</dbReference>
<comment type="similarity">
    <text evidence="2 4">Belongs to the thiolase-like superfamily. Beta-ketoacyl-ACP synthases family.</text>
</comment>
<dbReference type="UniPathway" id="UPA00094"/>
<dbReference type="PANTHER" id="PTHR11712:SF320">
    <property type="entry name" value="BETA-KETOACYL SYNTHASE"/>
    <property type="match status" value="1"/>
</dbReference>
<accession>A0A5S9NLM1</accession>
<reference evidence="8 9" key="1">
    <citation type="submission" date="2019-11" db="EMBL/GenBank/DDBJ databases">
        <authorList>
            <person name="Holert J."/>
        </authorList>
    </citation>
    <scope>NUCLEOTIDE SEQUENCE [LARGE SCALE GENOMIC DNA]</scope>
    <source>
        <strain evidence="7">BC3_2A</strain>
        <strain evidence="6">SB11_1A</strain>
    </source>
</reference>
<dbReference type="EMBL" id="CACSIM010000002">
    <property type="protein sequence ID" value="CAA0098979.1"/>
    <property type="molecule type" value="Genomic_DNA"/>
</dbReference>
<dbReference type="Gene3D" id="3.40.47.10">
    <property type="match status" value="1"/>
</dbReference>
<evidence type="ECO:0000256" key="4">
    <source>
        <dbReference type="RuleBase" id="RU003694"/>
    </source>
</evidence>
<dbReference type="EC" id="2.3.1.179" evidence="6"/>
<dbReference type="SMART" id="SM00825">
    <property type="entry name" value="PKS_KS"/>
    <property type="match status" value="1"/>
</dbReference>
<dbReference type="InterPro" id="IPR016039">
    <property type="entry name" value="Thiolase-like"/>
</dbReference>
<feature type="domain" description="Ketosynthase family 3 (KS3)" evidence="5">
    <location>
        <begin position="1"/>
        <end position="389"/>
    </location>
</feature>
<dbReference type="PROSITE" id="PS00606">
    <property type="entry name" value="KS3_1"/>
    <property type="match status" value="1"/>
</dbReference>
<gene>
    <name evidence="6" type="primary">fabF_2</name>
    <name evidence="6" type="ORF">IHBHHGIJ_02182</name>
    <name evidence="7" type="ORF">KFEGEMFD_01784</name>
</gene>
<dbReference type="NCBIfam" id="NF006618">
    <property type="entry name" value="PRK09185.1"/>
    <property type="match status" value="1"/>
</dbReference>
<evidence type="ECO:0000313" key="6">
    <source>
        <dbReference type="EMBL" id="CAA0091632.1"/>
    </source>
</evidence>
<dbReference type="AlphaFoldDB" id="A0A5S9NLM1"/>
<dbReference type="InterPro" id="IPR020841">
    <property type="entry name" value="PKS_Beta-ketoAc_synthase_dom"/>
</dbReference>
<dbReference type="EMBL" id="CACSIK010000001">
    <property type="protein sequence ID" value="CAA0091632.1"/>
    <property type="molecule type" value="Genomic_DNA"/>
</dbReference>
<comment type="pathway">
    <text evidence="1">Lipid metabolism; fatty acid biosynthesis.</text>
</comment>
<evidence type="ECO:0000313" key="9">
    <source>
        <dbReference type="Proteomes" id="UP000439591"/>
    </source>
</evidence>
<dbReference type="InterPro" id="IPR000794">
    <property type="entry name" value="Beta-ketoacyl_synthase"/>
</dbReference>
<dbReference type="Pfam" id="PF00109">
    <property type="entry name" value="ketoacyl-synt"/>
    <property type="match status" value="1"/>
</dbReference>
<name>A0A5S9NLM1_9GAMM</name>
<organism evidence="6 8">
    <name type="scientific">Zhongshania aliphaticivorans</name>
    <dbReference type="NCBI Taxonomy" id="1470434"/>
    <lineage>
        <taxon>Bacteria</taxon>
        <taxon>Pseudomonadati</taxon>
        <taxon>Pseudomonadota</taxon>
        <taxon>Gammaproteobacteria</taxon>
        <taxon>Cellvibrionales</taxon>
        <taxon>Spongiibacteraceae</taxon>
        <taxon>Zhongshania</taxon>
    </lineage>
</organism>
<sequence length="393" mass="41838">MNSTPIYLHQAGICCALGNTIKEVDHALFSQNITSPLRSSDDYSPGKPIPLGRVKDIPDVAIGGENTRNNRILAQAVLPMRQEIEALIKRLGSHRIGIIIGTSTSGIAECEDDMQVNENGFYLSDDYHYRNQELAASSRFLAHWLGIDGPCWSVSSACTSGGKALASAARLLKTGMCDAVIAGGVDSLCRMTVNGFDALAVTTQNHCNPFSANRDGVNLGEGAAVFIVSREHAKVRLAGYGETSDAHHISSPDPEGKGAEAAIRKALHNANLQAADIDYINLHGTATLQNDLMEGTAIHRVFNNDVPCSSTKPLTGHTLAAAGAIEAAFCWLTVQREDKQLPPHLWDGIKDSKIPGLTGLGCPGLAPAKAVMSNSFAFGGNNLSLIMTRECHE</sequence>
<evidence type="ECO:0000256" key="1">
    <source>
        <dbReference type="ARBA" id="ARBA00005194"/>
    </source>
</evidence>
<dbReference type="CDD" id="cd00834">
    <property type="entry name" value="KAS_I_II"/>
    <property type="match status" value="1"/>
</dbReference>
<keyword evidence="3 4" id="KW-0808">Transferase</keyword>
<dbReference type="OrthoDB" id="9808669at2"/>
<dbReference type="InterPro" id="IPR014031">
    <property type="entry name" value="Ketoacyl_synth_C"/>
</dbReference>
<dbReference type="GO" id="GO:0005829">
    <property type="term" value="C:cytosol"/>
    <property type="evidence" value="ECO:0007669"/>
    <property type="project" value="TreeGrafter"/>
</dbReference>
<dbReference type="PROSITE" id="PS52004">
    <property type="entry name" value="KS3_2"/>
    <property type="match status" value="1"/>
</dbReference>
<dbReference type="InterPro" id="IPR014030">
    <property type="entry name" value="Ketoacyl_synth_N"/>
</dbReference>
<evidence type="ECO:0000256" key="3">
    <source>
        <dbReference type="ARBA" id="ARBA00022679"/>
    </source>
</evidence>
<evidence type="ECO:0000259" key="5">
    <source>
        <dbReference type="PROSITE" id="PS52004"/>
    </source>
</evidence>
<dbReference type="InterPro" id="IPR018201">
    <property type="entry name" value="Ketoacyl_synth_AS"/>
</dbReference>
<protein>
    <submittedName>
        <fullName evidence="6">3-oxoacyl-[acyl-carrier-protein] synthase 2</fullName>
        <ecNumber evidence="6">2.3.1.179</ecNumber>
    </submittedName>
</protein>
<dbReference type="GO" id="GO:0004315">
    <property type="term" value="F:3-oxoacyl-[acyl-carrier-protein] synthase activity"/>
    <property type="evidence" value="ECO:0007669"/>
    <property type="project" value="UniProtKB-EC"/>
</dbReference>
<evidence type="ECO:0000313" key="7">
    <source>
        <dbReference type="EMBL" id="CAA0098979.1"/>
    </source>
</evidence>
<dbReference type="PANTHER" id="PTHR11712">
    <property type="entry name" value="POLYKETIDE SYNTHASE-RELATED"/>
    <property type="match status" value="1"/>
</dbReference>
<keyword evidence="6" id="KW-0012">Acyltransferase</keyword>
<proteinExistence type="inferred from homology"/>
<dbReference type="Proteomes" id="UP000435877">
    <property type="component" value="Unassembled WGS sequence"/>
</dbReference>
<evidence type="ECO:0000256" key="2">
    <source>
        <dbReference type="ARBA" id="ARBA00008467"/>
    </source>
</evidence>
<keyword evidence="8" id="KW-1185">Reference proteome</keyword>
<dbReference type="SUPFAM" id="SSF53901">
    <property type="entry name" value="Thiolase-like"/>
    <property type="match status" value="2"/>
</dbReference>
<evidence type="ECO:0000313" key="8">
    <source>
        <dbReference type="Proteomes" id="UP000435877"/>
    </source>
</evidence>
<dbReference type="RefSeq" id="WP_159268762.1">
    <property type="nucleotide sequence ID" value="NZ_CACSIK010000001.1"/>
</dbReference>